<feature type="transmembrane region" description="Helical" evidence="2">
    <location>
        <begin position="285"/>
        <end position="303"/>
    </location>
</feature>
<feature type="transmembrane region" description="Helical" evidence="2">
    <location>
        <begin position="377"/>
        <end position="398"/>
    </location>
</feature>
<feature type="transmembrane region" description="Helical" evidence="2">
    <location>
        <begin position="156"/>
        <end position="174"/>
    </location>
</feature>
<dbReference type="InParanoid" id="A7RVS2"/>
<dbReference type="GO" id="GO:0033229">
    <property type="term" value="F:cysteine transmembrane transporter activity"/>
    <property type="evidence" value="ECO:0000318"/>
    <property type="project" value="GO_Central"/>
</dbReference>
<dbReference type="HOGENOM" id="CLU_030068_1_1_1"/>
<feature type="transmembrane region" description="Helical" evidence="2">
    <location>
        <begin position="250"/>
        <end position="273"/>
    </location>
</feature>
<keyword evidence="2" id="KW-0812">Transmembrane</keyword>
<keyword evidence="2" id="KW-0472">Membrane</keyword>
<dbReference type="FunFam" id="1.20.1250.20:FF:000431">
    <property type="entry name" value="Predicted protein"/>
    <property type="match status" value="1"/>
</dbReference>
<reference evidence="3 4" key="1">
    <citation type="journal article" date="2007" name="Science">
        <title>Sea anemone genome reveals ancestral eumetazoan gene repertoire and genomic organization.</title>
        <authorList>
            <person name="Putnam N.H."/>
            <person name="Srivastava M."/>
            <person name="Hellsten U."/>
            <person name="Dirks B."/>
            <person name="Chapman J."/>
            <person name="Salamov A."/>
            <person name="Terry A."/>
            <person name="Shapiro H."/>
            <person name="Lindquist E."/>
            <person name="Kapitonov V.V."/>
            <person name="Jurka J."/>
            <person name="Genikhovich G."/>
            <person name="Grigoriev I.V."/>
            <person name="Lucas S.M."/>
            <person name="Steele R.E."/>
            <person name="Finnerty J.R."/>
            <person name="Technau U."/>
            <person name="Martindale M.Q."/>
            <person name="Rokhsar D.S."/>
        </authorList>
    </citation>
    <scope>NUCLEOTIDE SEQUENCE [LARGE SCALE GENOMIC DNA]</scope>
    <source>
        <strain evidence="4">CH2 X CH6</strain>
    </source>
</reference>
<accession>A7RVS2</accession>
<dbReference type="eggNOG" id="KOG4830">
    <property type="taxonomic scope" value="Eukaryota"/>
</dbReference>
<dbReference type="PANTHER" id="PTHR11328">
    <property type="entry name" value="MAJOR FACILITATOR SUPERFAMILY DOMAIN-CONTAINING PROTEIN"/>
    <property type="match status" value="1"/>
</dbReference>
<feature type="transmembrane region" description="Helical" evidence="2">
    <location>
        <begin position="110"/>
        <end position="135"/>
    </location>
</feature>
<feature type="non-terminal residue" evidence="3">
    <location>
        <position position="407"/>
    </location>
</feature>
<protein>
    <recommendedName>
        <fullName evidence="5">Major facilitator superfamily domain-containing protein 12</fullName>
    </recommendedName>
</protein>
<dbReference type="FunFam" id="1.20.1250.20:FF:000865">
    <property type="entry name" value="Predicted protein"/>
    <property type="match status" value="1"/>
</dbReference>
<dbReference type="Pfam" id="PF13347">
    <property type="entry name" value="MFS_2"/>
    <property type="match status" value="1"/>
</dbReference>
<dbReference type="PhylomeDB" id="A7RVS2"/>
<keyword evidence="2" id="KW-1133">Transmembrane helix</keyword>
<dbReference type="CDD" id="cd17491">
    <property type="entry name" value="MFS_MFSD12"/>
    <property type="match status" value="1"/>
</dbReference>
<evidence type="ECO:0000256" key="1">
    <source>
        <dbReference type="ARBA" id="ARBA00008335"/>
    </source>
</evidence>
<dbReference type="Proteomes" id="UP000001593">
    <property type="component" value="Unassembled WGS sequence"/>
</dbReference>
<gene>
    <name evidence="3" type="ORF">NEMVEDRAFT_v1g95008</name>
</gene>
<sequence>LSMRQKHCYGVGHIQNDLIAYAGFSYLLVFFTKVVGISSGNTGIIFLTGQVANSVLSPAVGYACDRFRVPFLGRVGHRKAWHLIGVLIMAGSLPFLFSPCLPCSETSSEWVALIYYTVVLVATNFGFTAIEISHLSLLPKIAVRSTDFVKLNSLRTAWMFLSGIFVYGLMWILLGESSGENLSHDQWREFMSLGLIISGLGIFFAGMFHIGTKEPKKDHGKLACNHRDPERRGQQEKISKAYHWFKRQEFYTLCLVFMCTKVVINMSNSYFPLYLVDALHFEKEAIAYFPLIVLVSSSLFSYLSKKITRYIGNKMSFCAGAVGVIGAYTWFYIQPISSKQAVYGASVLMGGGYSLMLVTMLTMLAEMINHIDKESGAFVYGTASLVDKLANGIIIAVIQEFYPKADR</sequence>
<feature type="transmembrane region" description="Helical" evidence="2">
    <location>
        <begin position="190"/>
        <end position="211"/>
    </location>
</feature>
<dbReference type="InterPro" id="IPR039672">
    <property type="entry name" value="MFS_2"/>
</dbReference>
<feature type="transmembrane region" description="Helical" evidence="2">
    <location>
        <begin position="345"/>
        <end position="365"/>
    </location>
</feature>
<comment type="similarity">
    <text evidence="1">Belongs to the major facilitator superfamily.</text>
</comment>
<dbReference type="EMBL" id="DS469544">
    <property type="protein sequence ID" value="EDO44500.1"/>
    <property type="molecule type" value="Genomic_DNA"/>
</dbReference>
<dbReference type="GO" id="GO:0015293">
    <property type="term" value="F:symporter activity"/>
    <property type="evidence" value="ECO:0007669"/>
    <property type="project" value="InterPro"/>
</dbReference>
<feature type="transmembrane region" description="Helical" evidence="2">
    <location>
        <begin position="80"/>
        <end position="98"/>
    </location>
</feature>
<dbReference type="AlphaFoldDB" id="A7RVS2"/>
<keyword evidence="4" id="KW-1185">Reference proteome</keyword>
<evidence type="ECO:0000313" key="3">
    <source>
        <dbReference type="EMBL" id="EDO44500.1"/>
    </source>
</evidence>
<dbReference type="GO" id="GO:0005886">
    <property type="term" value="C:plasma membrane"/>
    <property type="evidence" value="ECO:0000318"/>
    <property type="project" value="GO_Central"/>
</dbReference>
<dbReference type="Gene3D" id="1.20.1250.20">
    <property type="entry name" value="MFS general substrate transporter like domains"/>
    <property type="match status" value="2"/>
</dbReference>
<dbReference type="PANTHER" id="PTHR11328:SF28">
    <property type="entry name" value="MAJOR FACILITATOR SUPERFAMILY DOMAIN-CONTAINING PROTEIN 12"/>
    <property type="match status" value="1"/>
</dbReference>
<name>A7RVS2_NEMVE</name>
<dbReference type="GO" id="GO:0008643">
    <property type="term" value="P:carbohydrate transport"/>
    <property type="evidence" value="ECO:0007669"/>
    <property type="project" value="InterPro"/>
</dbReference>
<dbReference type="InterPro" id="IPR036259">
    <property type="entry name" value="MFS_trans_sf"/>
</dbReference>
<dbReference type="GO" id="GO:1903712">
    <property type="term" value="P:cysteine transmembrane transport"/>
    <property type="evidence" value="ECO:0000318"/>
    <property type="project" value="GO_Central"/>
</dbReference>
<feature type="transmembrane region" description="Helical" evidence="2">
    <location>
        <begin position="315"/>
        <end position="333"/>
    </location>
</feature>
<organism evidence="3 4">
    <name type="scientific">Nematostella vectensis</name>
    <name type="common">Starlet sea anemone</name>
    <dbReference type="NCBI Taxonomy" id="45351"/>
    <lineage>
        <taxon>Eukaryota</taxon>
        <taxon>Metazoa</taxon>
        <taxon>Cnidaria</taxon>
        <taxon>Anthozoa</taxon>
        <taxon>Hexacorallia</taxon>
        <taxon>Actiniaria</taxon>
        <taxon>Edwardsiidae</taxon>
        <taxon>Nematostella</taxon>
    </lineage>
</organism>
<dbReference type="OMA" id="CIANESA"/>
<evidence type="ECO:0000313" key="4">
    <source>
        <dbReference type="Proteomes" id="UP000001593"/>
    </source>
</evidence>
<evidence type="ECO:0008006" key="5">
    <source>
        <dbReference type="Google" id="ProtNLM"/>
    </source>
</evidence>
<dbReference type="SUPFAM" id="SSF103473">
    <property type="entry name" value="MFS general substrate transporter"/>
    <property type="match status" value="1"/>
</dbReference>
<evidence type="ECO:0000256" key="2">
    <source>
        <dbReference type="SAM" id="Phobius"/>
    </source>
</evidence>
<proteinExistence type="inferred from homology"/>